<organism evidence="1 2">
    <name type="scientific">Roseibium aggregatum (strain ATCC 25650 / DSM 13394 / JCM 20685 / NBRC 16684 / NCIMB 2208 / IAM 12614 / B1)</name>
    <name type="common">Stappia aggregata</name>
    <dbReference type="NCBI Taxonomy" id="384765"/>
    <lineage>
        <taxon>Bacteria</taxon>
        <taxon>Pseudomonadati</taxon>
        <taxon>Pseudomonadota</taxon>
        <taxon>Alphaproteobacteria</taxon>
        <taxon>Hyphomicrobiales</taxon>
        <taxon>Stappiaceae</taxon>
        <taxon>Roseibium</taxon>
    </lineage>
</organism>
<dbReference type="EMBL" id="AAUW01000014">
    <property type="protein sequence ID" value="EAV42567.1"/>
    <property type="molecule type" value="Genomic_DNA"/>
</dbReference>
<accession>A0NXP0</accession>
<gene>
    <name evidence="1" type="ORF">SIAM614_28407</name>
</gene>
<proteinExistence type="predicted"/>
<protein>
    <submittedName>
        <fullName evidence="1">Uncharacterized protein</fullName>
    </submittedName>
</protein>
<sequence length="58" mass="6400">MVCPARAATATPAKILFLNIISLNQILKHFEQIARDTTSEHADIAFDAMTANQKQKDS</sequence>
<dbReference type="Proteomes" id="UP000004848">
    <property type="component" value="Unassembled WGS sequence"/>
</dbReference>
<dbReference type="AlphaFoldDB" id="A0NXP0"/>
<comment type="caution">
    <text evidence="1">The sequence shown here is derived from an EMBL/GenBank/DDBJ whole genome shotgun (WGS) entry which is preliminary data.</text>
</comment>
<reference evidence="1 2" key="1">
    <citation type="submission" date="2006-05" db="EMBL/GenBank/DDBJ databases">
        <authorList>
            <person name="King G."/>
            <person name="Ferriera S."/>
            <person name="Johnson J."/>
            <person name="Kravitz S."/>
            <person name="Beeson K."/>
            <person name="Sutton G."/>
            <person name="Rogers Y.-H."/>
            <person name="Friedman R."/>
            <person name="Frazier M."/>
            <person name="Venter J.C."/>
        </authorList>
    </citation>
    <scope>NUCLEOTIDE SEQUENCE [LARGE SCALE GENOMIC DNA]</scope>
    <source>
        <strain evidence="2">ATCC 25650 / DSM 13394 / JCM 20685 / NBRC 16684 / NCIMB 2208 / IAM 12614 / B1</strain>
    </source>
</reference>
<name>A0NXP0_ROSAI</name>
<evidence type="ECO:0000313" key="2">
    <source>
        <dbReference type="Proteomes" id="UP000004848"/>
    </source>
</evidence>
<evidence type="ECO:0000313" key="1">
    <source>
        <dbReference type="EMBL" id="EAV42567.1"/>
    </source>
</evidence>